<dbReference type="Gene3D" id="3.10.20.90">
    <property type="entry name" value="Phosphatidylinositol 3-kinase Catalytic Subunit, Chain A, domain 1"/>
    <property type="match status" value="1"/>
</dbReference>
<feature type="region of interest" description="Disordered" evidence="6">
    <location>
        <begin position="250"/>
        <end position="271"/>
    </location>
</feature>
<dbReference type="InterPro" id="IPR001012">
    <property type="entry name" value="UBX_dom"/>
</dbReference>
<dbReference type="Pfam" id="PF00789">
    <property type="entry name" value="UBX"/>
    <property type="match status" value="1"/>
</dbReference>
<accession>A0AAN6UBT9</accession>
<evidence type="ECO:0000256" key="7">
    <source>
        <dbReference type="SAM" id="Phobius"/>
    </source>
</evidence>
<feature type="transmembrane region" description="Helical" evidence="7">
    <location>
        <begin position="389"/>
        <end position="410"/>
    </location>
</feature>
<keyword evidence="7" id="KW-1133">Transmembrane helix</keyword>
<evidence type="ECO:0000256" key="1">
    <source>
        <dbReference type="ARBA" id="ARBA00004406"/>
    </source>
</evidence>
<dbReference type="PANTHER" id="PTHR46424">
    <property type="entry name" value="UBX DOMAIN-CONTAINING PROTEIN 4"/>
    <property type="match status" value="1"/>
</dbReference>
<reference evidence="9" key="1">
    <citation type="journal article" date="2023" name="Mol. Phylogenet. Evol.">
        <title>Genome-scale phylogeny and comparative genomics of the fungal order Sordariales.</title>
        <authorList>
            <person name="Hensen N."/>
            <person name="Bonometti L."/>
            <person name="Westerberg I."/>
            <person name="Brannstrom I.O."/>
            <person name="Guillou S."/>
            <person name="Cros-Aarteil S."/>
            <person name="Calhoun S."/>
            <person name="Haridas S."/>
            <person name="Kuo A."/>
            <person name="Mondo S."/>
            <person name="Pangilinan J."/>
            <person name="Riley R."/>
            <person name="LaButti K."/>
            <person name="Andreopoulos B."/>
            <person name="Lipzen A."/>
            <person name="Chen C."/>
            <person name="Yan M."/>
            <person name="Daum C."/>
            <person name="Ng V."/>
            <person name="Clum A."/>
            <person name="Steindorff A."/>
            <person name="Ohm R.A."/>
            <person name="Martin F."/>
            <person name="Silar P."/>
            <person name="Natvig D.O."/>
            <person name="Lalanne C."/>
            <person name="Gautier V."/>
            <person name="Ament-Velasquez S.L."/>
            <person name="Kruys A."/>
            <person name="Hutchinson M.I."/>
            <person name="Powell A.J."/>
            <person name="Barry K."/>
            <person name="Miller A.N."/>
            <person name="Grigoriev I.V."/>
            <person name="Debuchy R."/>
            <person name="Gladieux P."/>
            <person name="Hiltunen Thoren M."/>
            <person name="Johannesson H."/>
        </authorList>
    </citation>
    <scope>NUCLEOTIDE SEQUENCE</scope>
    <source>
        <strain evidence="9">CBS 123565</strain>
    </source>
</reference>
<feature type="compositionally biased region" description="Polar residues" evidence="6">
    <location>
        <begin position="455"/>
        <end position="465"/>
    </location>
</feature>
<protein>
    <recommendedName>
        <fullName evidence="4">UBX domain-containing protein 2</fullName>
    </recommendedName>
</protein>
<evidence type="ECO:0000259" key="8">
    <source>
        <dbReference type="PROSITE" id="PS50033"/>
    </source>
</evidence>
<proteinExistence type="predicted"/>
<comment type="subunit">
    <text evidence="3">Directly interacts with VCP. Interacts with UBQLN1. Forms a complex with VCP and UBQLN1.</text>
</comment>
<reference evidence="9" key="2">
    <citation type="submission" date="2023-05" db="EMBL/GenBank/DDBJ databases">
        <authorList>
            <consortium name="Lawrence Berkeley National Laboratory"/>
            <person name="Steindorff A."/>
            <person name="Hensen N."/>
            <person name="Bonometti L."/>
            <person name="Westerberg I."/>
            <person name="Brannstrom I.O."/>
            <person name="Guillou S."/>
            <person name="Cros-Aarteil S."/>
            <person name="Calhoun S."/>
            <person name="Haridas S."/>
            <person name="Kuo A."/>
            <person name="Mondo S."/>
            <person name="Pangilinan J."/>
            <person name="Riley R."/>
            <person name="Labutti K."/>
            <person name="Andreopoulos B."/>
            <person name="Lipzen A."/>
            <person name="Chen C."/>
            <person name="Yanf M."/>
            <person name="Daum C."/>
            <person name="Ng V."/>
            <person name="Clum A."/>
            <person name="Ohm R."/>
            <person name="Martin F."/>
            <person name="Silar P."/>
            <person name="Natvig D."/>
            <person name="Lalanne C."/>
            <person name="Gautier V."/>
            <person name="Ament-Velasquez S.L."/>
            <person name="Kruys A."/>
            <person name="Hutchinson M.I."/>
            <person name="Powell A.J."/>
            <person name="Barry K."/>
            <person name="Miller A.N."/>
            <person name="Grigoriev I.V."/>
            <person name="Debuchy R."/>
            <person name="Gladieux P."/>
            <person name="Thoren M.H."/>
            <person name="Johannesson H."/>
        </authorList>
    </citation>
    <scope>NUCLEOTIDE SEQUENCE</scope>
    <source>
        <strain evidence="9">CBS 123565</strain>
    </source>
</reference>
<feature type="compositionally biased region" description="Basic and acidic residues" evidence="6">
    <location>
        <begin position="250"/>
        <end position="260"/>
    </location>
</feature>
<feature type="compositionally biased region" description="Polar residues" evidence="6">
    <location>
        <begin position="139"/>
        <end position="158"/>
    </location>
</feature>
<keyword evidence="7" id="KW-0812">Transmembrane</keyword>
<name>A0AAN6UBT9_9PEZI</name>
<feature type="region of interest" description="Disordered" evidence="6">
    <location>
        <begin position="111"/>
        <end position="158"/>
    </location>
</feature>
<dbReference type="GO" id="GO:0036503">
    <property type="term" value="P:ERAD pathway"/>
    <property type="evidence" value="ECO:0007669"/>
    <property type="project" value="TreeGrafter"/>
</dbReference>
<dbReference type="EMBL" id="MU853442">
    <property type="protein sequence ID" value="KAK4130142.1"/>
    <property type="molecule type" value="Genomic_DNA"/>
</dbReference>
<evidence type="ECO:0000313" key="10">
    <source>
        <dbReference type="Proteomes" id="UP001304895"/>
    </source>
</evidence>
<dbReference type="SUPFAM" id="SSF52833">
    <property type="entry name" value="Thioredoxin-like"/>
    <property type="match status" value="1"/>
</dbReference>
<dbReference type="SUPFAM" id="SSF54236">
    <property type="entry name" value="Ubiquitin-like"/>
    <property type="match status" value="1"/>
</dbReference>
<dbReference type="Proteomes" id="UP001304895">
    <property type="component" value="Unassembled WGS sequence"/>
</dbReference>
<feature type="compositionally biased region" description="Low complexity" evidence="6">
    <location>
        <begin position="415"/>
        <end position="433"/>
    </location>
</feature>
<dbReference type="GO" id="GO:0005789">
    <property type="term" value="C:endoplasmic reticulum membrane"/>
    <property type="evidence" value="ECO:0007669"/>
    <property type="project" value="UniProtKB-SubCell"/>
</dbReference>
<evidence type="ECO:0000256" key="6">
    <source>
        <dbReference type="SAM" id="MobiDB-lite"/>
    </source>
</evidence>
<evidence type="ECO:0000256" key="4">
    <source>
        <dbReference type="ARBA" id="ARBA00041575"/>
    </source>
</evidence>
<dbReference type="Pfam" id="PF23187">
    <property type="entry name" value="UBX7_N"/>
    <property type="match status" value="1"/>
</dbReference>
<dbReference type="Gene3D" id="3.40.30.10">
    <property type="entry name" value="Glutaredoxin"/>
    <property type="match status" value="1"/>
</dbReference>
<evidence type="ECO:0000256" key="2">
    <source>
        <dbReference type="ARBA" id="ARBA00023230"/>
    </source>
</evidence>
<comment type="function">
    <text evidence="5">Involved in endoplasmic reticulum-associated protein degradation (ERAD). Acts as a platform to recruit both UBQLN1 and VCP to the ER during ERAD.</text>
</comment>
<dbReference type="InterPro" id="IPR036249">
    <property type="entry name" value="Thioredoxin-like_sf"/>
</dbReference>
<dbReference type="PROSITE" id="PS50033">
    <property type="entry name" value="UBX"/>
    <property type="match status" value="1"/>
</dbReference>
<gene>
    <name evidence="9" type="ORF">BT67DRAFT_445994</name>
</gene>
<evidence type="ECO:0000256" key="3">
    <source>
        <dbReference type="ARBA" id="ARBA00038812"/>
    </source>
</evidence>
<dbReference type="CDD" id="cd01767">
    <property type="entry name" value="UBX"/>
    <property type="match status" value="1"/>
</dbReference>
<comment type="caution">
    <text evidence="9">The sequence shown here is derived from an EMBL/GenBank/DDBJ whole genome shotgun (WGS) entry which is preliminary data.</text>
</comment>
<keyword evidence="7" id="KW-0472">Membrane</keyword>
<dbReference type="SMART" id="SM00166">
    <property type="entry name" value="UBX"/>
    <property type="match status" value="1"/>
</dbReference>
<feature type="compositionally biased region" description="Low complexity" evidence="6">
    <location>
        <begin position="112"/>
        <end position="126"/>
    </location>
</feature>
<dbReference type="AlphaFoldDB" id="A0AAN6UBT9"/>
<organism evidence="9 10">
    <name type="scientific">Trichocladium antarcticum</name>
    <dbReference type="NCBI Taxonomy" id="1450529"/>
    <lineage>
        <taxon>Eukaryota</taxon>
        <taxon>Fungi</taxon>
        <taxon>Dikarya</taxon>
        <taxon>Ascomycota</taxon>
        <taxon>Pezizomycotina</taxon>
        <taxon>Sordariomycetes</taxon>
        <taxon>Sordariomycetidae</taxon>
        <taxon>Sordariales</taxon>
        <taxon>Chaetomiaceae</taxon>
        <taxon>Trichocladium</taxon>
    </lineage>
</organism>
<dbReference type="GO" id="GO:0006986">
    <property type="term" value="P:response to unfolded protein"/>
    <property type="evidence" value="ECO:0007669"/>
    <property type="project" value="UniProtKB-KW"/>
</dbReference>
<dbReference type="PANTHER" id="PTHR46424:SF1">
    <property type="entry name" value="UBX DOMAIN-CONTAINING PROTEIN 4"/>
    <property type="match status" value="1"/>
</dbReference>
<feature type="region of interest" description="Disordered" evidence="6">
    <location>
        <begin position="415"/>
        <end position="473"/>
    </location>
</feature>
<comment type="subcellular location">
    <subcellularLocation>
        <location evidence="1">Endoplasmic reticulum membrane</location>
        <topology evidence="1">Peripheral membrane protein</topology>
    </subcellularLocation>
</comment>
<feature type="region of interest" description="Disordered" evidence="6">
    <location>
        <begin position="171"/>
        <end position="223"/>
    </location>
</feature>
<keyword evidence="2" id="KW-0834">Unfolded protein response</keyword>
<evidence type="ECO:0000313" key="9">
    <source>
        <dbReference type="EMBL" id="KAK4130142.1"/>
    </source>
</evidence>
<evidence type="ECO:0000256" key="5">
    <source>
        <dbReference type="ARBA" id="ARBA00046062"/>
    </source>
</evidence>
<keyword evidence="10" id="KW-1185">Reference proteome</keyword>
<feature type="domain" description="UBX" evidence="8">
    <location>
        <begin position="276"/>
        <end position="357"/>
    </location>
</feature>
<dbReference type="InterPro" id="IPR029071">
    <property type="entry name" value="Ubiquitin-like_domsf"/>
</dbReference>
<sequence length="473" mass="51762">MSFFQGTLQEGIAAALQQSKSVVCFVTDGETESRQWEDELFVEEDIKSLLQSQSVTLRLPAGSQEEGFLAQLYPIPKKPTVVIIKNAELKEYIASGVSKDEFRRRLTAALIPSQPAARQPQPTAAPAAPPAPLNQPIQVEQSSASSSGRTTPPSSNDDQVQLLLAERGARLAEQKEKDENKAKQRRAEKAKAKAEAEANGSKKPDDQSKHAEALKRKQREAREERQRILKAIEDDKAARKARMAEVRAERRASVASEKQESAPFAPASQMLPSTGRLSEHCAIQVRLLDSSTIRSRFSSADTLKDVRQWVDDTRKDGKEPYVFKVLLNPLPSRTIDVTCEGKSLQELELCPSATLILLRVPKYTAAYASSASPVAGGQGNVFQRFIGCILTMVTGFFGTIFAFLSALFSINGPPSAAPGPASSRTSQSQASADAIRRRGGNMAGVDRTDERRNDQQFYNGNSTNFEPRPDDGE</sequence>